<protein>
    <submittedName>
        <fullName evidence="1">Uncharacterized protein</fullName>
    </submittedName>
</protein>
<sequence length="219" mass="24801">MDVKLIPVLEINCWDADVLSPGNGPYWLYPEEYNHYNNACRLKAGFEDEFVFYMKGATFVRINDITISNLEKLIKDEVKGILSGEHSREDGGYLSGGYVLNIDGKDVSFPQCCSDLAGINYWKRMARESQAGYDDGHPAPVLTFTDDEVLFDFKAGEIGEKFTPPPLYDKIIIKKADLKKAVDEVEIELYKFAERIEGINKSLSLNIINIDKLLIWGDD</sequence>
<dbReference type="EMBL" id="BAAAZC010000017">
    <property type="protein sequence ID" value="GAA3972703.1"/>
    <property type="molecule type" value="Genomic_DNA"/>
</dbReference>
<organism evidence="1 2">
    <name type="scientific">Mucilaginibacter dorajii</name>
    <dbReference type="NCBI Taxonomy" id="692994"/>
    <lineage>
        <taxon>Bacteria</taxon>
        <taxon>Pseudomonadati</taxon>
        <taxon>Bacteroidota</taxon>
        <taxon>Sphingobacteriia</taxon>
        <taxon>Sphingobacteriales</taxon>
        <taxon>Sphingobacteriaceae</taxon>
        <taxon>Mucilaginibacter</taxon>
    </lineage>
</organism>
<proteinExistence type="predicted"/>
<evidence type="ECO:0000313" key="2">
    <source>
        <dbReference type="Proteomes" id="UP001500742"/>
    </source>
</evidence>
<evidence type="ECO:0000313" key="1">
    <source>
        <dbReference type="EMBL" id="GAA3972703.1"/>
    </source>
</evidence>
<keyword evidence="2" id="KW-1185">Reference proteome</keyword>
<name>A0ABP7PXK2_9SPHI</name>
<dbReference type="Proteomes" id="UP001500742">
    <property type="component" value="Unassembled WGS sequence"/>
</dbReference>
<reference evidence="2" key="1">
    <citation type="journal article" date="2019" name="Int. J. Syst. Evol. Microbiol.">
        <title>The Global Catalogue of Microorganisms (GCM) 10K type strain sequencing project: providing services to taxonomists for standard genome sequencing and annotation.</title>
        <authorList>
            <consortium name="The Broad Institute Genomics Platform"/>
            <consortium name="The Broad Institute Genome Sequencing Center for Infectious Disease"/>
            <person name="Wu L."/>
            <person name="Ma J."/>
        </authorList>
    </citation>
    <scope>NUCLEOTIDE SEQUENCE [LARGE SCALE GENOMIC DNA]</scope>
    <source>
        <strain evidence="2">JCM 16601</strain>
    </source>
</reference>
<gene>
    <name evidence="1" type="ORF">GCM10022210_23270</name>
</gene>
<dbReference type="RefSeq" id="WP_259096511.1">
    <property type="nucleotide sequence ID" value="NZ_BAAAZC010000017.1"/>
</dbReference>
<comment type="caution">
    <text evidence="1">The sequence shown here is derived from an EMBL/GenBank/DDBJ whole genome shotgun (WGS) entry which is preliminary data.</text>
</comment>
<accession>A0ABP7PXK2</accession>